<dbReference type="GO" id="GO:0003954">
    <property type="term" value="F:NADH dehydrogenase activity"/>
    <property type="evidence" value="ECO:0007669"/>
    <property type="project" value="InterPro"/>
</dbReference>
<feature type="region of interest" description="Disordered" evidence="6">
    <location>
        <begin position="98"/>
        <end position="123"/>
    </location>
</feature>
<evidence type="ECO:0000256" key="2">
    <source>
        <dbReference type="ARBA" id="ARBA00022630"/>
    </source>
</evidence>
<evidence type="ECO:0000256" key="6">
    <source>
        <dbReference type="SAM" id="MobiDB-lite"/>
    </source>
</evidence>
<dbReference type="GO" id="GO:0005739">
    <property type="term" value="C:mitochondrion"/>
    <property type="evidence" value="ECO:0007669"/>
    <property type="project" value="UniProtKB-ARBA"/>
</dbReference>
<dbReference type="InterPro" id="IPR054585">
    <property type="entry name" value="NDH2-like_C"/>
</dbReference>
<dbReference type="AlphaFoldDB" id="A0AAN9U237"/>
<gene>
    <name evidence="9" type="ORF">SLS53_008106</name>
</gene>
<dbReference type="InterPro" id="IPR045024">
    <property type="entry name" value="NDH-2"/>
</dbReference>
<dbReference type="InterPro" id="IPR036188">
    <property type="entry name" value="FAD/NAD-bd_sf"/>
</dbReference>
<evidence type="ECO:0008006" key="11">
    <source>
        <dbReference type="Google" id="ProtNLM"/>
    </source>
</evidence>
<evidence type="ECO:0000313" key="9">
    <source>
        <dbReference type="EMBL" id="KAK7733954.1"/>
    </source>
</evidence>
<feature type="compositionally biased region" description="Pro residues" evidence="6">
    <location>
        <begin position="103"/>
        <end position="112"/>
    </location>
</feature>
<dbReference type="EMBL" id="JAJSPL020000045">
    <property type="protein sequence ID" value="KAK7733954.1"/>
    <property type="molecule type" value="Genomic_DNA"/>
</dbReference>
<evidence type="ECO:0000259" key="7">
    <source>
        <dbReference type="Pfam" id="PF07992"/>
    </source>
</evidence>
<keyword evidence="3" id="KW-0274">FAD</keyword>
<keyword evidence="2" id="KW-0285">Flavoprotein</keyword>
<dbReference type="InterPro" id="IPR023753">
    <property type="entry name" value="FAD/NAD-binding_dom"/>
</dbReference>
<dbReference type="PRINTS" id="PR00368">
    <property type="entry name" value="FADPNR"/>
</dbReference>
<accession>A0AAN9U237</accession>
<reference evidence="9 10" key="1">
    <citation type="journal article" date="2023" name="PLoS ONE">
        <title>Cytospora paraplurivora sp. nov. isolated from orchards with fruit tree decline syndrome in Ontario, Canada.</title>
        <authorList>
            <person name="Ilyukhin E."/>
            <person name="Nguyen H.D.T."/>
            <person name="Castle A.J."/>
            <person name="Ellouze W."/>
        </authorList>
    </citation>
    <scope>NUCLEOTIDE SEQUENCE [LARGE SCALE GENOMIC DNA]</scope>
    <source>
        <strain evidence="9 10">FDS-564</strain>
    </source>
</reference>
<dbReference type="PANTHER" id="PTHR43706">
    <property type="entry name" value="NADH DEHYDROGENASE"/>
    <property type="match status" value="1"/>
</dbReference>
<protein>
    <recommendedName>
        <fullName evidence="11">FAD/NAD(P)-binding domain-containing protein</fullName>
    </recommendedName>
</protein>
<keyword evidence="10" id="KW-1185">Reference proteome</keyword>
<evidence type="ECO:0000256" key="1">
    <source>
        <dbReference type="ARBA" id="ARBA00005272"/>
    </source>
</evidence>
<dbReference type="SUPFAM" id="SSF51905">
    <property type="entry name" value="FAD/NAD(P)-binding domain"/>
    <property type="match status" value="2"/>
</dbReference>
<feature type="domain" description="FAD/NAD(P)-binding" evidence="7">
    <location>
        <begin position="9"/>
        <end position="316"/>
    </location>
</feature>
<evidence type="ECO:0000256" key="4">
    <source>
        <dbReference type="ARBA" id="ARBA00023002"/>
    </source>
</evidence>
<dbReference type="Pfam" id="PF22366">
    <property type="entry name" value="NDH2_C"/>
    <property type="match status" value="1"/>
</dbReference>
<organism evidence="9 10">
    <name type="scientific">Cytospora paraplurivora</name>
    <dbReference type="NCBI Taxonomy" id="2898453"/>
    <lineage>
        <taxon>Eukaryota</taxon>
        <taxon>Fungi</taxon>
        <taxon>Dikarya</taxon>
        <taxon>Ascomycota</taxon>
        <taxon>Pezizomycotina</taxon>
        <taxon>Sordariomycetes</taxon>
        <taxon>Sordariomycetidae</taxon>
        <taxon>Diaporthales</taxon>
        <taxon>Cytosporaceae</taxon>
        <taxon>Cytospora</taxon>
    </lineage>
</organism>
<dbReference type="PANTHER" id="PTHR43706:SF17">
    <property type="entry name" value="NADH DEHYDROGENASE (EUROFUNG)"/>
    <property type="match status" value="1"/>
</dbReference>
<dbReference type="Gene3D" id="3.50.50.100">
    <property type="match status" value="1"/>
</dbReference>
<comment type="similarity">
    <text evidence="1">Belongs to the NADH dehydrogenase family.</text>
</comment>
<dbReference type="Pfam" id="PF07992">
    <property type="entry name" value="Pyr_redox_2"/>
    <property type="match status" value="1"/>
</dbReference>
<evidence type="ECO:0000259" key="8">
    <source>
        <dbReference type="Pfam" id="PF22366"/>
    </source>
</evidence>
<keyword evidence="4" id="KW-0560">Oxidoreductase</keyword>
<sequence>MSSTGLKERVVILGSGWAGYAFARTLDPNKYERIVVSPRSYFVFTPLLASTSVGTLEFRATLESIRRLGDVQFHQGWADDVNFQRKVIRVEESYVDDLSKATLPPPPPPPPDAISTGGGGDVQVPKKGPVTEVGYDKLVIAVGAYSQTFGIEGVRQHAHFLRDVGDAKKVRLRVLSLFEQCMSSSMTDQDRRKLLHFVVVGGGPTGIEFAAELHDLINDDLRKIYPSLLPYVQITIYDVAPKILPMFDQALASYAMGMIRKHKININTSHSIQRIRPDPEGSGALNLRIKEYGDEEVGAGIVVWSTGLMQNPFIEKIVCKGVRGGVPGQDPSAEFKLQKDRKTGGVIVDGQLRARVVDAAAAAAAAAAAPAPAPAAAVPAGNAGTGAVIPAPPKPETHVLEDVYVIGDCAVVDGQRNLPKTAQVASQQAYYLAKGLNKGESPDAARPFAFHNLGAMTYLGNWRALWQKDKTDLTGRAAWILWRTAYLTRSMSWKNRVLIPFYLLMGLVG</sequence>
<feature type="domain" description="External alternative NADH-ubiquinone oxidoreductase-like C-terminal" evidence="8">
    <location>
        <begin position="453"/>
        <end position="500"/>
    </location>
</feature>
<keyword evidence="5" id="KW-0520">NAD</keyword>
<comment type="caution">
    <text evidence="9">The sequence shown here is derived from an EMBL/GenBank/DDBJ whole genome shotgun (WGS) entry which is preliminary data.</text>
</comment>
<evidence type="ECO:0000313" key="10">
    <source>
        <dbReference type="Proteomes" id="UP001320245"/>
    </source>
</evidence>
<dbReference type="Proteomes" id="UP001320245">
    <property type="component" value="Unassembled WGS sequence"/>
</dbReference>
<evidence type="ECO:0000256" key="5">
    <source>
        <dbReference type="ARBA" id="ARBA00023027"/>
    </source>
</evidence>
<proteinExistence type="inferred from homology"/>
<evidence type="ECO:0000256" key="3">
    <source>
        <dbReference type="ARBA" id="ARBA00022827"/>
    </source>
</evidence>
<name>A0AAN9U237_9PEZI</name>